<proteinExistence type="predicted"/>
<dbReference type="EMBL" id="BMWX01000003">
    <property type="protein sequence ID" value="GGZ26729.1"/>
    <property type="molecule type" value="Genomic_DNA"/>
</dbReference>
<accession>A0A918PXP1</accession>
<gene>
    <name evidence="1" type="ORF">GCM10007049_19310</name>
</gene>
<evidence type="ECO:0000313" key="1">
    <source>
        <dbReference type="EMBL" id="GGZ26729.1"/>
    </source>
</evidence>
<organism evidence="1 2">
    <name type="scientific">Echinicola pacifica</name>
    <dbReference type="NCBI Taxonomy" id="346377"/>
    <lineage>
        <taxon>Bacteria</taxon>
        <taxon>Pseudomonadati</taxon>
        <taxon>Bacteroidota</taxon>
        <taxon>Cytophagia</taxon>
        <taxon>Cytophagales</taxon>
        <taxon>Cyclobacteriaceae</taxon>
        <taxon>Echinicola</taxon>
    </lineage>
</organism>
<dbReference type="Proteomes" id="UP000619457">
    <property type="component" value="Unassembled WGS sequence"/>
</dbReference>
<dbReference type="AlphaFoldDB" id="A0A918PXP1"/>
<evidence type="ECO:0000313" key="2">
    <source>
        <dbReference type="Proteomes" id="UP000619457"/>
    </source>
</evidence>
<reference evidence="1" key="1">
    <citation type="journal article" date="2014" name="Int. J. Syst. Evol. Microbiol.">
        <title>Complete genome sequence of Corynebacterium casei LMG S-19264T (=DSM 44701T), isolated from a smear-ripened cheese.</title>
        <authorList>
            <consortium name="US DOE Joint Genome Institute (JGI-PGF)"/>
            <person name="Walter F."/>
            <person name="Albersmeier A."/>
            <person name="Kalinowski J."/>
            <person name="Ruckert C."/>
        </authorList>
    </citation>
    <scope>NUCLEOTIDE SEQUENCE</scope>
    <source>
        <strain evidence="1">KCTC 12368</strain>
    </source>
</reference>
<name>A0A918PXP1_9BACT</name>
<comment type="caution">
    <text evidence="1">The sequence shown here is derived from an EMBL/GenBank/DDBJ whole genome shotgun (WGS) entry which is preliminary data.</text>
</comment>
<protein>
    <submittedName>
        <fullName evidence="1">Uncharacterized protein</fullName>
    </submittedName>
</protein>
<sequence>MSVQKIEKTVVATVDKLQKLKIEQNLIEELQWCLGSYRNDQNPCGLVEKSALAYEALKALKETNSRAVSKKLLEDLEKIAVA</sequence>
<keyword evidence="2" id="KW-1185">Reference proteome</keyword>
<reference evidence="1" key="2">
    <citation type="submission" date="2020-09" db="EMBL/GenBank/DDBJ databases">
        <authorList>
            <person name="Sun Q."/>
            <person name="Kim S."/>
        </authorList>
    </citation>
    <scope>NUCLEOTIDE SEQUENCE</scope>
    <source>
        <strain evidence="1">KCTC 12368</strain>
    </source>
</reference>
<dbReference type="RefSeq" id="WP_018473163.1">
    <property type="nucleotide sequence ID" value="NZ_BMWX01000003.1"/>
</dbReference>